<feature type="transmembrane region" description="Helical" evidence="1">
    <location>
        <begin position="78"/>
        <end position="104"/>
    </location>
</feature>
<keyword evidence="1" id="KW-0472">Membrane</keyword>
<evidence type="ECO:0000256" key="1">
    <source>
        <dbReference type="SAM" id="Phobius"/>
    </source>
</evidence>
<sequence>MFYYFLYIIIILFFILLFYQIYSVLFKKNLYDDKNITLIDRLGSIFFYGLPFLEGMRDFNEQILLNYPSKFKNIYQKIISPLISFYINCPLLIIAICIVSYCLFIKAETRITYRSFLCFNILQAFTLFLINSLLGKVFKTLSLKFRFSFYGLILYNILLWFTISIIIYSVIKSLQGQYTRIPIISQALIIQIENY</sequence>
<protein>
    <recommendedName>
        <fullName evidence="3">Tic20 family protein Ycf60</fullName>
    </recommendedName>
</protein>
<gene>
    <name evidence="2" type="primary">ycf60</name>
</gene>
<accession>A0A3S8UW40</accession>
<geneLocation type="plastid" evidence="2"/>
<feature type="transmembrane region" description="Helical" evidence="1">
    <location>
        <begin position="116"/>
        <end position="135"/>
    </location>
</feature>
<dbReference type="AlphaFoldDB" id="A0A3S8UW40"/>
<keyword evidence="1" id="KW-1133">Transmembrane helix</keyword>
<dbReference type="EMBL" id="MK039118">
    <property type="protein sequence ID" value="AZL88044.1"/>
    <property type="molecule type" value="Genomic_DNA"/>
</dbReference>
<evidence type="ECO:0000313" key="2">
    <source>
        <dbReference type="EMBL" id="AZL88044.1"/>
    </source>
</evidence>
<name>A0A3S8UW40_9FLOR</name>
<feature type="transmembrane region" description="Helical" evidence="1">
    <location>
        <begin position="6"/>
        <end position="26"/>
    </location>
</feature>
<keyword evidence="2" id="KW-0934">Plastid</keyword>
<proteinExistence type="predicted"/>
<reference evidence="2" key="1">
    <citation type="journal article" date="2018" name="J. Phycol.">
        <title>Molecular phylogenetics supports a clade of red algal parasites retaining native plastids: taxonomy and terminology revised.</title>
        <authorList>
            <person name="Salomaki E.D."/>
            <person name="Lane C.E."/>
        </authorList>
    </citation>
    <scope>NUCLEOTIDE SEQUENCE</scope>
</reference>
<keyword evidence="1" id="KW-0812">Transmembrane</keyword>
<evidence type="ECO:0008006" key="3">
    <source>
        <dbReference type="Google" id="ProtNLM"/>
    </source>
</evidence>
<organism evidence="2">
    <name type="scientific">Harveyella mirabilis</name>
    <dbReference type="NCBI Taxonomy" id="282355"/>
    <lineage>
        <taxon>Eukaryota</taxon>
        <taxon>Rhodophyta</taxon>
        <taxon>Florideophyceae</taxon>
        <taxon>Rhodymeniophycidae</taxon>
        <taxon>Gigartinales</taxon>
        <taxon>Choreocolacaceae</taxon>
        <taxon>Harveyella</taxon>
    </lineage>
</organism>
<feature type="transmembrane region" description="Helical" evidence="1">
    <location>
        <begin position="147"/>
        <end position="171"/>
    </location>
</feature>